<dbReference type="Proteomes" id="UP001149140">
    <property type="component" value="Unassembled WGS sequence"/>
</dbReference>
<dbReference type="EC" id="5.2.1.8" evidence="4"/>
<comment type="caution">
    <text evidence="6">The sequence shown here is derived from an EMBL/GenBank/DDBJ whole genome shotgun (WGS) entry which is preliminary data.</text>
</comment>
<evidence type="ECO:0000259" key="5">
    <source>
        <dbReference type="PROSITE" id="PS50072"/>
    </source>
</evidence>
<accession>A0A9X3MWS4</accession>
<name>A0A9X3MWS4_9ACTN</name>
<dbReference type="InterPro" id="IPR002130">
    <property type="entry name" value="Cyclophilin-type_PPIase_dom"/>
</dbReference>
<dbReference type="Gene3D" id="2.40.100.10">
    <property type="entry name" value="Cyclophilin-like"/>
    <property type="match status" value="1"/>
</dbReference>
<evidence type="ECO:0000256" key="2">
    <source>
        <dbReference type="ARBA" id="ARBA00023110"/>
    </source>
</evidence>
<keyword evidence="4" id="KW-0732">Signal</keyword>
<evidence type="ECO:0000313" key="7">
    <source>
        <dbReference type="Proteomes" id="UP001149140"/>
    </source>
</evidence>
<dbReference type="AlphaFoldDB" id="A0A9X3MWS4"/>
<keyword evidence="7" id="KW-1185">Reference proteome</keyword>
<protein>
    <recommendedName>
        <fullName evidence="4">Peptidyl-prolyl cis-trans isomerase</fullName>
        <shortName evidence="4">PPIase</shortName>
        <ecNumber evidence="4">5.2.1.8</ecNumber>
    </recommendedName>
</protein>
<evidence type="ECO:0000256" key="3">
    <source>
        <dbReference type="ARBA" id="ARBA00023235"/>
    </source>
</evidence>
<dbReference type="SUPFAM" id="SSF50891">
    <property type="entry name" value="Cyclophilin-like"/>
    <property type="match status" value="1"/>
</dbReference>
<gene>
    <name evidence="6" type="ORF">OM076_12285</name>
</gene>
<sequence length="233" mass="24102">MSRSLTVAAACLALLLTACGGSDKPKAAQSTATPAEATATAAAALDENHCTPAKNPGEQKRAKLKKPTETLDAAHTYVATVDTNCGAFEITLDAKRAPKTGGSFKYLADQGFYDGLLIHRIVPGFVFQGGDPLGTGNGGPGYQVVEAPPKTLKYVKYVVAMAKAANDPVGASGSQFFVVTGKDGEQLTPDYALLGEVTSGQDVADKIGAIITDPRSDFPDAPVLINSIKVDES</sequence>
<dbReference type="InterPro" id="IPR044666">
    <property type="entry name" value="Cyclophilin_A-like"/>
</dbReference>
<proteinExistence type="inferred from homology"/>
<feature type="chain" id="PRO_5041012425" description="Peptidyl-prolyl cis-trans isomerase" evidence="4">
    <location>
        <begin position="21"/>
        <end position="233"/>
    </location>
</feature>
<evidence type="ECO:0000256" key="4">
    <source>
        <dbReference type="RuleBase" id="RU363019"/>
    </source>
</evidence>
<evidence type="ECO:0000313" key="6">
    <source>
        <dbReference type="EMBL" id="MDA0161048.1"/>
    </source>
</evidence>
<keyword evidence="3 4" id="KW-0413">Isomerase</keyword>
<feature type="domain" description="PPIase cyclophilin-type" evidence="5">
    <location>
        <begin position="75"/>
        <end position="230"/>
    </location>
</feature>
<dbReference type="PANTHER" id="PTHR45625">
    <property type="entry name" value="PEPTIDYL-PROLYL CIS-TRANS ISOMERASE-RELATED"/>
    <property type="match status" value="1"/>
</dbReference>
<organism evidence="6 7">
    <name type="scientific">Solirubrobacter ginsenosidimutans</name>
    <dbReference type="NCBI Taxonomy" id="490573"/>
    <lineage>
        <taxon>Bacteria</taxon>
        <taxon>Bacillati</taxon>
        <taxon>Actinomycetota</taxon>
        <taxon>Thermoleophilia</taxon>
        <taxon>Solirubrobacterales</taxon>
        <taxon>Solirubrobacteraceae</taxon>
        <taxon>Solirubrobacter</taxon>
    </lineage>
</organism>
<dbReference type="EMBL" id="JAPDOD010000008">
    <property type="protein sequence ID" value="MDA0161048.1"/>
    <property type="molecule type" value="Genomic_DNA"/>
</dbReference>
<comment type="similarity">
    <text evidence="4">Belongs to the cyclophilin-type PPIase family.</text>
</comment>
<keyword evidence="2 4" id="KW-0697">Rotamase</keyword>
<reference evidence="6" key="1">
    <citation type="submission" date="2022-10" db="EMBL/GenBank/DDBJ databases">
        <title>The WGS of Solirubrobacter ginsenosidimutans DSM 21036.</title>
        <authorList>
            <person name="Jiang Z."/>
        </authorList>
    </citation>
    <scope>NUCLEOTIDE SEQUENCE</scope>
    <source>
        <strain evidence="6">DSM 21036</strain>
    </source>
</reference>
<dbReference type="PROSITE" id="PS51257">
    <property type="entry name" value="PROKAR_LIPOPROTEIN"/>
    <property type="match status" value="1"/>
</dbReference>
<dbReference type="RefSeq" id="WP_270040204.1">
    <property type="nucleotide sequence ID" value="NZ_JAPDOD010000008.1"/>
</dbReference>
<dbReference type="Pfam" id="PF00160">
    <property type="entry name" value="Pro_isomerase"/>
    <property type="match status" value="1"/>
</dbReference>
<dbReference type="InterPro" id="IPR029000">
    <property type="entry name" value="Cyclophilin-like_dom_sf"/>
</dbReference>
<comment type="function">
    <text evidence="1 4">PPIases accelerate the folding of proteins. It catalyzes the cis-trans isomerization of proline imidic peptide bonds in oligopeptides.</text>
</comment>
<dbReference type="PRINTS" id="PR00153">
    <property type="entry name" value="CSAPPISMRASE"/>
</dbReference>
<dbReference type="GO" id="GO:0003755">
    <property type="term" value="F:peptidyl-prolyl cis-trans isomerase activity"/>
    <property type="evidence" value="ECO:0007669"/>
    <property type="project" value="UniProtKB-UniRule"/>
</dbReference>
<feature type="signal peptide" evidence="4">
    <location>
        <begin position="1"/>
        <end position="20"/>
    </location>
</feature>
<dbReference type="PANTHER" id="PTHR45625:SF4">
    <property type="entry name" value="PEPTIDYLPROLYL ISOMERASE DOMAIN AND WD REPEAT-CONTAINING PROTEIN 1"/>
    <property type="match status" value="1"/>
</dbReference>
<comment type="catalytic activity">
    <reaction evidence="4">
        <text>[protein]-peptidylproline (omega=180) = [protein]-peptidylproline (omega=0)</text>
        <dbReference type="Rhea" id="RHEA:16237"/>
        <dbReference type="Rhea" id="RHEA-COMP:10747"/>
        <dbReference type="Rhea" id="RHEA-COMP:10748"/>
        <dbReference type="ChEBI" id="CHEBI:83833"/>
        <dbReference type="ChEBI" id="CHEBI:83834"/>
        <dbReference type="EC" id="5.2.1.8"/>
    </reaction>
</comment>
<dbReference type="CDD" id="cd00317">
    <property type="entry name" value="cyclophilin"/>
    <property type="match status" value="1"/>
</dbReference>
<evidence type="ECO:0000256" key="1">
    <source>
        <dbReference type="ARBA" id="ARBA00002388"/>
    </source>
</evidence>
<dbReference type="PROSITE" id="PS50072">
    <property type="entry name" value="CSA_PPIASE_2"/>
    <property type="match status" value="1"/>
</dbReference>